<dbReference type="GO" id="GO:0016793">
    <property type="term" value="F:triphosphoric monoester hydrolase activity"/>
    <property type="evidence" value="ECO:0007669"/>
    <property type="project" value="InterPro"/>
</dbReference>
<dbReference type="InterPro" id="IPR026875">
    <property type="entry name" value="PHydrolase_assoc_dom"/>
</dbReference>
<dbReference type="Gene3D" id="1.10.3210.10">
    <property type="entry name" value="Hypothetical protein af1432"/>
    <property type="match status" value="1"/>
</dbReference>
<dbReference type="SMART" id="SM00471">
    <property type="entry name" value="HDc"/>
    <property type="match status" value="1"/>
</dbReference>
<feature type="domain" description="HD" evidence="4">
    <location>
        <begin position="75"/>
        <end position="195"/>
    </location>
</feature>
<comment type="caution">
    <text evidence="5">The sequence shown here is derived from an EMBL/GenBank/DDBJ whole genome shotgun (WGS) entry which is preliminary data.</text>
</comment>
<feature type="region of interest" description="Disordered" evidence="3">
    <location>
        <begin position="1"/>
        <end position="38"/>
    </location>
</feature>
<keyword evidence="1 2" id="KW-0378">Hydrolase</keyword>
<dbReference type="Pfam" id="PF13286">
    <property type="entry name" value="HD_assoc"/>
    <property type="match status" value="1"/>
</dbReference>
<dbReference type="NCBIfam" id="TIGR01353">
    <property type="entry name" value="dGTP_triPase"/>
    <property type="match status" value="1"/>
</dbReference>
<dbReference type="InterPro" id="IPR003607">
    <property type="entry name" value="HD/PDEase_dom"/>
</dbReference>
<dbReference type="InterPro" id="IPR023023">
    <property type="entry name" value="dNTPase_2"/>
</dbReference>
<dbReference type="PANTHER" id="PTHR35795:SF1">
    <property type="entry name" value="BIS(5'-NUCLEOSYL)-TETRAPHOSPHATASE, SYMMETRICAL"/>
    <property type="match status" value="1"/>
</dbReference>
<dbReference type="PROSITE" id="PS51831">
    <property type="entry name" value="HD"/>
    <property type="match status" value="1"/>
</dbReference>
<gene>
    <name evidence="5" type="ORF">E3J59_02060</name>
</gene>
<proteinExistence type="inferred from homology"/>
<evidence type="ECO:0000313" key="6">
    <source>
        <dbReference type="Proteomes" id="UP000320679"/>
    </source>
</evidence>
<sequence>MFDRLSQEEFEEEFLSPWASKSRKSKGRNKKEQPCSLRTEFQRDRDRIIHSKAFRRLKHKTQVFIAPFGDHYRTRITHTLEVSQIARTIARSLRLNEDLAEAIALGHDLGHTPFGHTGEDALNDVHSKGFRHNEQSLRVVEKLEDKGGLNLTWEVRDGILNHSLDKEKVLDPETESHPYTLEGEIVRMADCVAYVNHDIDDAIRAGIIKESNLPQRPLETLGRIHRERIDALVQDIVRRSWDKAHLEMSQEILASFNELRDFMYEEVYSSQSLGVETRKAYRIVTDLYEFYLENPYSFPDIPRKDASPEEIGRLVVDYIAGMTDQYALNIYKDKFLPKGWG</sequence>
<dbReference type="InterPro" id="IPR006261">
    <property type="entry name" value="dGTPase"/>
</dbReference>
<name>A0A523UY57_UNCAE</name>
<comment type="similarity">
    <text evidence="2">Belongs to the dGTPase family. Type 2 subfamily.</text>
</comment>
<reference evidence="5 6" key="1">
    <citation type="submission" date="2019-03" db="EMBL/GenBank/DDBJ databases">
        <title>Metabolic potential of uncultured bacteria and archaea associated with petroleum seepage in deep-sea sediments.</title>
        <authorList>
            <person name="Dong X."/>
            <person name="Hubert C."/>
        </authorList>
    </citation>
    <scope>NUCLEOTIDE SEQUENCE [LARGE SCALE GENOMIC DNA]</scope>
    <source>
        <strain evidence="5">E29_bin78</strain>
    </source>
</reference>
<dbReference type="HAMAP" id="MF_01212">
    <property type="entry name" value="dGTPase_type2"/>
    <property type="match status" value="1"/>
</dbReference>
<dbReference type="NCBIfam" id="NF002327">
    <property type="entry name" value="PRK01286.1-2"/>
    <property type="match status" value="1"/>
</dbReference>
<dbReference type="Pfam" id="PF01966">
    <property type="entry name" value="HD"/>
    <property type="match status" value="1"/>
</dbReference>
<dbReference type="CDD" id="cd00077">
    <property type="entry name" value="HDc"/>
    <property type="match status" value="1"/>
</dbReference>
<evidence type="ECO:0000259" key="4">
    <source>
        <dbReference type="PROSITE" id="PS51831"/>
    </source>
</evidence>
<dbReference type="InterPro" id="IPR051094">
    <property type="entry name" value="Diverse_Catalytic_Enzymes"/>
</dbReference>
<evidence type="ECO:0000256" key="2">
    <source>
        <dbReference type="HAMAP-Rule" id="MF_01212"/>
    </source>
</evidence>
<protein>
    <recommendedName>
        <fullName evidence="2">Deoxyguanosinetriphosphate triphosphohydrolase-like protein</fullName>
    </recommendedName>
</protein>
<organism evidence="5 6">
    <name type="scientific">Aerophobetes bacterium</name>
    <dbReference type="NCBI Taxonomy" id="2030807"/>
    <lineage>
        <taxon>Bacteria</taxon>
        <taxon>Candidatus Aerophobota</taxon>
    </lineage>
</organism>
<dbReference type="Proteomes" id="UP000320679">
    <property type="component" value="Unassembled WGS sequence"/>
</dbReference>
<evidence type="ECO:0000313" key="5">
    <source>
        <dbReference type="EMBL" id="TET47440.1"/>
    </source>
</evidence>
<dbReference type="InterPro" id="IPR006674">
    <property type="entry name" value="HD_domain"/>
</dbReference>
<evidence type="ECO:0000256" key="1">
    <source>
        <dbReference type="ARBA" id="ARBA00022801"/>
    </source>
</evidence>
<evidence type="ECO:0000256" key="3">
    <source>
        <dbReference type="SAM" id="MobiDB-lite"/>
    </source>
</evidence>
<dbReference type="SUPFAM" id="SSF109604">
    <property type="entry name" value="HD-domain/PDEase-like"/>
    <property type="match status" value="1"/>
</dbReference>
<dbReference type="EMBL" id="SOJK01000090">
    <property type="protein sequence ID" value="TET47440.1"/>
    <property type="molecule type" value="Genomic_DNA"/>
</dbReference>
<accession>A0A523UY57</accession>
<dbReference type="AlphaFoldDB" id="A0A523UY57"/>
<dbReference type="PANTHER" id="PTHR35795">
    <property type="entry name" value="SLR1885 PROTEIN"/>
    <property type="match status" value="1"/>
</dbReference>